<dbReference type="PANTHER" id="PTHR12917">
    <property type="entry name" value="ASPARTYL PROTEASE DDI-RELATED"/>
    <property type="match status" value="1"/>
</dbReference>
<feature type="non-terminal residue" evidence="6">
    <location>
        <position position="1"/>
    </location>
</feature>
<evidence type="ECO:0000256" key="2">
    <source>
        <dbReference type="ARBA" id="ARBA00022670"/>
    </source>
</evidence>
<accession>A0A1X0RJK0</accession>
<evidence type="ECO:0000256" key="5">
    <source>
        <dbReference type="SAM" id="MobiDB-lite"/>
    </source>
</evidence>
<dbReference type="OMA" id="TCPSHFI"/>
<proteinExistence type="inferred from homology"/>
<dbReference type="PANTHER" id="PTHR12917:SF1">
    <property type="entry name" value="AT13091P"/>
    <property type="match status" value="1"/>
</dbReference>
<name>A0A1X0RJK0_RHIZD</name>
<evidence type="ECO:0000256" key="1">
    <source>
        <dbReference type="ARBA" id="ARBA00009136"/>
    </source>
</evidence>
<dbReference type="InterPro" id="IPR021109">
    <property type="entry name" value="Peptidase_aspartic_dom_sf"/>
</dbReference>
<dbReference type="GO" id="GO:0004190">
    <property type="term" value="F:aspartic-type endopeptidase activity"/>
    <property type="evidence" value="ECO:0007669"/>
    <property type="project" value="UniProtKB-KW"/>
</dbReference>
<dbReference type="VEuPathDB" id="FungiDB:BCV72DRAFT_326708"/>
<feature type="compositionally biased region" description="Acidic residues" evidence="5">
    <location>
        <begin position="267"/>
        <end position="287"/>
    </location>
</feature>
<evidence type="ECO:0000313" key="6">
    <source>
        <dbReference type="EMBL" id="ORE12217.1"/>
    </source>
</evidence>
<dbReference type="Gene3D" id="2.40.70.10">
    <property type="entry name" value="Acid Proteases"/>
    <property type="match status" value="1"/>
</dbReference>
<feature type="compositionally biased region" description="Polar residues" evidence="5">
    <location>
        <begin position="229"/>
        <end position="246"/>
    </location>
</feature>
<feature type="non-terminal residue" evidence="6">
    <location>
        <position position="432"/>
    </location>
</feature>
<dbReference type="Proteomes" id="UP000242381">
    <property type="component" value="Unassembled WGS sequence"/>
</dbReference>
<dbReference type="AlphaFoldDB" id="A0A1X0RJK0"/>
<keyword evidence="2" id="KW-0645">Protease</keyword>
<evidence type="ECO:0000256" key="3">
    <source>
        <dbReference type="ARBA" id="ARBA00022750"/>
    </source>
</evidence>
<protein>
    <recommendedName>
        <fullName evidence="8">Aspartic peptidase DDI1-type domain-containing protein</fullName>
    </recommendedName>
</protein>
<dbReference type="Pfam" id="PF13975">
    <property type="entry name" value="gag-asp_proteas"/>
    <property type="match status" value="1"/>
</dbReference>
<reference evidence="6 7" key="1">
    <citation type="journal article" date="2016" name="Proc. Natl. Acad. Sci. U.S.A.">
        <title>Lipid metabolic changes in an early divergent fungus govern the establishment of a mutualistic symbiosis with endobacteria.</title>
        <authorList>
            <person name="Lastovetsky O.A."/>
            <person name="Gaspar M.L."/>
            <person name="Mondo S.J."/>
            <person name="LaButti K.M."/>
            <person name="Sandor L."/>
            <person name="Grigoriev I.V."/>
            <person name="Henry S.A."/>
            <person name="Pawlowska T.E."/>
        </authorList>
    </citation>
    <scope>NUCLEOTIDE SEQUENCE [LARGE SCALE GENOMIC DNA]</scope>
    <source>
        <strain evidence="6 7">ATCC 11559</strain>
    </source>
</reference>
<evidence type="ECO:0008006" key="8">
    <source>
        <dbReference type="Google" id="ProtNLM"/>
    </source>
</evidence>
<organism evidence="6 7">
    <name type="scientific">Rhizopus microsporus</name>
    <dbReference type="NCBI Taxonomy" id="58291"/>
    <lineage>
        <taxon>Eukaryota</taxon>
        <taxon>Fungi</taxon>
        <taxon>Fungi incertae sedis</taxon>
        <taxon>Mucoromycota</taxon>
        <taxon>Mucoromycotina</taxon>
        <taxon>Mucoromycetes</taxon>
        <taxon>Mucorales</taxon>
        <taxon>Mucorineae</taxon>
        <taxon>Rhizopodaceae</taxon>
        <taxon>Rhizopus</taxon>
    </lineage>
</organism>
<feature type="compositionally biased region" description="Acidic residues" evidence="5">
    <location>
        <begin position="1"/>
        <end position="13"/>
    </location>
</feature>
<dbReference type="EMBL" id="KV921780">
    <property type="protein sequence ID" value="ORE12217.1"/>
    <property type="molecule type" value="Genomic_DNA"/>
</dbReference>
<feature type="region of interest" description="Disordered" evidence="5">
    <location>
        <begin position="1"/>
        <end position="30"/>
    </location>
</feature>
<dbReference type="CDD" id="cd00303">
    <property type="entry name" value="retropepsin_like"/>
    <property type="match status" value="1"/>
</dbReference>
<gene>
    <name evidence="6" type="ORF">BCV71DRAFT_144418</name>
</gene>
<keyword evidence="3" id="KW-0064">Aspartyl protease</keyword>
<feature type="region of interest" description="Disordered" evidence="5">
    <location>
        <begin position="229"/>
        <end position="287"/>
    </location>
</feature>
<keyword evidence="4" id="KW-0378">Hydrolase</keyword>
<comment type="similarity">
    <text evidence="1">Belongs to the DDI1 family.</text>
</comment>
<evidence type="ECO:0000313" key="7">
    <source>
        <dbReference type="Proteomes" id="UP000242381"/>
    </source>
</evidence>
<dbReference type="GO" id="GO:0006508">
    <property type="term" value="P:proteolysis"/>
    <property type="evidence" value="ECO:0007669"/>
    <property type="project" value="UniProtKB-KW"/>
</dbReference>
<sequence>IEEQAQEEMETDLPIEPVEQTKAKRRAVKRSPPDINYDIVSDVLDKTANITIRDLIKVANPLRKQLNDASKIKRKPAKPTENKNTVAFIEDEDLNTTAAYTKIQIGRKKITVLVDCGAAKTCMSKALADELGLEIDAPSQSIFTLGNGTKQPALGIIYDVPVKVADNLTIPISVEVLPTCPSHFILGNNWFNRAKARIDFNKATLKVTYKNKTAELDITFLRKNETPKVNSYQQTYQNPVCSTNNKLAKDSMDDEDERSDYASETSSSEDESEQSLSSDDDEVEEELNAEMKQDQLLLPLQEEEKNEVNVTELHDEYVLAAGNQGLIIPANEVKTISFKKNIEDSKDMKYDFDITNIQIQNMLGYFDISTVMTEYRKSIEVRLFNRSNTLVILRPNEEIERINKYDPKEGHIVKAYDIKQHPDLFLMEKTES</sequence>
<dbReference type="SUPFAM" id="SSF50630">
    <property type="entry name" value="Acid proteases"/>
    <property type="match status" value="1"/>
</dbReference>
<evidence type="ECO:0000256" key="4">
    <source>
        <dbReference type="ARBA" id="ARBA00022801"/>
    </source>
</evidence>